<keyword evidence="1 2" id="KW-0238">DNA-binding</keyword>
<protein>
    <submittedName>
        <fullName evidence="4">TetR/AcrR family transcriptional regulator</fullName>
    </submittedName>
</protein>
<dbReference type="SUPFAM" id="SSF46689">
    <property type="entry name" value="Homeodomain-like"/>
    <property type="match status" value="1"/>
</dbReference>
<dbReference type="PROSITE" id="PS50977">
    <property type="entry name" value="HTH_TETR_2"/>
    <property type="match status" value="1"/>
</dbReference>
<dbReference type="InterPro" id="IPR009057">
    <property type="entry name" value="Homeodomain-like_sf"/>
</dbReference>
<keyword evidence="5" id="KW-1185">Reference proteome</keyword>
<feature type="domain" description="HTH tetR-type" evidence="3">
    <location>
        <begin position="7"/>
        <end position="67"/>
    </location>
</feature>
<evidence type="ECO:0000313" key="4">
    <source>
        <dbReference type="EMBL" id="MFD1889200.1"/>
    </source>
</evidence>
<proteinExistence type="predicted"/>
<name>A0ABW4RTN7_9ACTN</name>
<reference evidence="5" key="1">
    <citation type="journal article" date="2019" name="Int. J. Syst. Evol. Microbiol.">
        <title>The Global Catalogue of Microorganisms (GCM) 10K type strain sequencing project: providing services to taxonomists for standard genome sequencing and annotation.</title>
        <authorList>
            <consortium name="The Broad Institute Genomics Platform"/>
            <consortium name="The Broad Institute Genome Sequencing Center for Infectious Disease"/>
            <person name="Wu L."/>
            <person name="Ma J."/>
        </authorList>
    </citation>
    <scope>NUCLEOTIDE SEQUENCE [LARGE SCALE GENOMIC DNA]</scope>
    <source>
        <strain evidence="5">CAIM 431</strain>
    </source>
</reference>
<evidence type="ECO:0000259" key="3">
    <source>
        <dbReference type="PROSITE" id="PS50977"/>
    </source>
</evidence>
<gene>
    <name evidence="4" type="ORF">ACFSCS_03235</name>
</gene>
<dbReference type="EMBL" id="JBHUFZ010000008">
    <property type="protein sequence ID" value="MFD1889200.1"/>
    <property type="molecule type" value="Genomic_DNA"/>
</dbReference>
<feature type="DNA-binding region" description="H-T-H motif" evidence="2">
    <location>
        <begin position="30"/>
        <end position="49"/>
    </location>
</feature>
<accession>A0ABW4RTN7</accession>
<sequence>MTRMTLAERRQKLIAAALSVVARNGVAAATTRAIAAEAGMPLASFHYAFESHQALMTQAYLQLVTEELERESKHALQPGSESEVVGQVLSAHLADLMERRPQHQAVFEMADHLLRTGDQAEVPAQWRTERVRAMAKRLEEAGVNRPQEAAEATVTVLEGLTQSLVTTGDAAAARRAIDYWAGMRAAS</sequence>
<dbReference type="RefSeq" id="WP_343872184.1">
    <property type="nucleotide sequence ID" value="NZ_BAAAIX010000007.1"/>
</dbReference>
<organism evidence="4 5">
    <name type="scientific">Luteococcus peritonei</name>
    <dbReference type="NCBI Taxonomy" id="88874"/>
    <lineage>
        <taxon>Bacteria</taxon>
        <taxon>Bacillati</taxon>
        <taxon>Actinomycetota</taxon>
        <taxon>Actinomycetes</taxon>
        <taxon>Propionibacteriales</taxon>
        <taxon>Propionibacteriaceae</taxon>
        <taxon>Luteococcus</taxon>
    </lineage>
</organism>
<comment type="caution">
    <text evidence="4">The sequence shown here is derived from an EMBL/GenBank/DDBJ whole genome shotgun (WGS) entry which is preliminary data.</text>
</comment>
<dbReference type="InterPro" id="IPR001647">
    <property type="entry name" value="HTH_TetR"/>
</dbReference>
<dbReference type="Proteomes" id="UP001597326">
    <property type="component" value="Unassembled WGS sequence"/>
</dbReference>
<evidence type="ECO:0000256" key="2">
    <source>
        <dbReference type="PROSITE-ProRule" id="PRU00335"/>
    </source>
</evidence>
<evidence type="ECO:0000313" key="5">
    <source>
        <dbReference type="Proteomes" id="UP001597326"/>
    </source>
</evidence>
<evidence type="ECO:0000256" key="1">
    <source>
        <dbReference type="ARBA" id="ARBA00023125"/>
    </source>
</evidence>
<dbReference type="PANTHER" id="PTHR30055:SF223">
    <property type="entry name" value="HTH-TYPE TRANSCRIPTIONAL REGULATOR UIDR"/>
    <property type="match status" value="1"/>
</dbReference>
<dbReference type="Pfam" id="PF00440">
    <property type="entry name" value="TetR_N"/>
    <property type="match status" value="1"/>
</dbReference>
<dbReference type="PANTHER" id="PTHR30055">
    <property type="entry name" value="HTH-TYPE TRANSCRIPTIONAL REGULATOR RUTR"/>
    <property type="match status" value="1"/>
</dbReference>
<dbReference type="InterPro" id="IPR050109">
    <property type="entry name" value="HTH-type_TetR-like_transc_reg"/>
</dbReference>
<dbReference type="Gene3D" id="1.10.357.10">
    <property type="entry name" value="Tetracycline Repressor, domain 2"/>
    <property type="match status" value="1"/>
</dbReference>